<reference evidence="5 6" key="1">
    <citation type="submission" date="2015-09" db="EMBL/GenBank/DDBJ databases">
        <authorList>
            <consortium name="Pathogen Informatics"/>
        </authorList>
    </citation>
    <scope>NUCLEOTIDE SEQUENCE [LARGE SCALE GENOMIC DNA]</scope>
    <source>
        <strain evidence="5 6">2789STDY5608822</strain>
    </source>
</reference>
<dbReference type="Pfam" id="PF14310">
    <property type="entry name" value="Fn3-like"/>
    <property type="match status" value="1"/>
</dbReference>
<dbReference type="Gene3D" id="3.40.50.1700">
    <property type="entry name" value="Glycoside hydrolase family 3 C-terminal domain"/>
    <property type="match status" value="1"/>
</dbReference>
<dbReference type="RefSeq" id="WP_057317255.1">
    <property type="nucleotide sequence ID" value="NZ_CABMKT010000001.1"/>
</dbReference>
<evidence type="ECO:0000313" key="5">
    <source>
        <dbReference type="EMBL" id="CUO63021.1"/>
    </source>
</evidence>
<feature type="signal peptide" evidence="3">
    <location>
        <begin position="1"/>
        <end position="18"/>
    </location>
</feature>
<dbReference type="SUPFAM" id="SSF51445">
    <property type="entry name" value="(Trans)glycosidases"/>
    <property type="match status" value="1"/>
</dbReference>
<gene>
    <name evidence="5" type="primary">bglB_1</name>
    <name evidence="5" type="ORF">ERS852380_02745</name>
</gene>
<dbReference type="Proteomes" id="UP000095455">
    <property type="component" value="Unassembled WGS sequence"/>
</dbReference>
<proteinExistence type="inferred from homology"/>
<feature type="domain" description="Fibronectin type III-like" evidence="4">
    <location>
        <begin position="650"/>
        <end position="720"/>
    </location>
</feature>
<accession>A0A8D9LB27</accession>
<dbReference type="Pfam" id="PF00933">
    <property type="entry name" value="Glyco_hydro_3"/>
    <property type="match status" value="1"/>
</dbReference>
<evidence type="ECO:0000256" key="3">
    <source>
        <dbReference type="SAM" id="SignalP"/>
    </source>
</evidence>
<dbReference type="PRINTS" id="PR00133">
    <property type="entry name" value="GLHYDRLASE3"/>
</dbReference>
<sequence length="732" mass="80799">MKKIIGVIACGLFLNAAAASSQVTDKEKVQMEKRIEKLIKKMTLEEKVGLLHGNSKFYVAGVERLGIPEWSLSDGPHGVRAEINRHDWAYAGWTNDSASYFPTGTAFAAAWNPELAYRRGEVLGEEARWRKKDVLLGPGVNIIRSPLCGRNFEYMSEDPYMNSVLAVAYIKGLQSRDVACSVKHFAVNNQETNRTTVDVECSERALREIYLPAFKAAVQEGGALTVMAAYNKFRGEFCAENNYLVRKILRNEWGFDGVYVTDWGAAHSTVPSMEAGLDLEMGTLIDKYEDWYYANPLIEAVKSGKVPMSLVDEKVGDVLRVMIKTNVLDPKKRFGPGSMNTKEHQQATYDAAAEAIVLLKNQNNLLPLDFSSIKSLAVIGDNATRKHSNGGLSSEIKAVYEVTPLEALRAKWGDKVDIRFAQGYEKLSTFVEGSNNGQSSGTFSSKTQESDALLKEAVEVARTSDVALLVCGLNHDYDTESFDRLNMDIPYGQVELIQEVVKANPRTIVVMIAGSPLNMAAVDICSPAIVWAWFNGMEGGNALVDVLSGKVNPSGKMPFTTPVSLDQSPAHALGNFPGRDLKVNYEEDILVGYRWFDTKGLPVVYPFGYGLSYTTFDYSNLNTDKETYDQADTIQATFTLTNTGDREGAEVAQLYVSDPVCSVMRPVKELKGFKKVFLKPGESRRITLDIPVSSLAFYSEAQSQFVVEPGEFILQLGASASDIKQRISVEVK</sequence>
<dbReference type="InterPro" id="IPR036962">
    <property type="entry name" value="Glyco_hydro_3_N_sf"/>
</dbReference>
<keyword evidence="5" id="KW-0326">Glycosidase</keyword>
<dbReference type="InterPro" id="IPR026891">
    <property type="entry name" value="Fn3-like"/>
</dbReference>
<comment type="caution">
    <text evidence="5">The sequence shown here is derived from an EMBL/GenBank/DDBJ whole genome shotgun (WGS) entry which is preliminary data.</text>
</comment>
<dbReference type="Pfam" id="PF01915">
    <property type="entry name" value="Glyco_hydro_3_C"/>
    <property type="match status" value="1"/>
</dbReference>
<dbReference type="PANTHER" id="PTHR42715">
    <property type="entry name" value="BETA-GLUCOSIDASE"/>
    <property type="match status" value="1"/>
</dbReference>
<evidence type="ECO:0000256" key="2">
    <source>
        <dbReference type="ARBA" id="ARBA00022801"/>
    </source>
</evidence>
<dbReference type="FunFam" id="2.60.40.10:FF:000495">
    <property type="entry name" value="Periplasmic beta-glucosidase"/>
    <property type="match status" value="1"/>
</dbReference>
<name>A0A8D9LB27_PARDI</name>
<feature type="chain" id="PRO_5034968833" evidence="3">
    <location>
        <begin position="19"/>
        <end position="732"/>
    </location>
</feature>
<dbReference type="InterPro" id="IPR001764">
    <property type="entry name" value="Glyco_hydro_3_N"/>
</dbReference>
<evidence type="ECO:0000259" key="4">
    <source>
        <dbReference type="SMART" id="SM01217"/>
    </source>
</evidence>
<organism evidence="5 6">
    <name type="scientific">Parabacteroides distasonis</name>
    <dbReference type="NCBI Taxonomy" id="823"/>
    <lineage>
        <taxon>Bacteria</taxon>
        <taxon>Pseudomonadati</taxon>
        <taxon>Bacteroidota</taxon>
        <taxon>Bacteroidia</taxon>
        <taxon>Bacteroidales</taxon>
        <taxon>Tannerellaceae</taxon>
        <taxon>Parabacteroides</taxon>
    </lineage>
</organism>
<dbReference type="SMART" id="SM01217">
    <property type="entry name" value="Fn3_like"/>
    <property type="match status" value="1"/>
</dbReference>
<dbReference type="InterPro" id="IPR036881">
    <property type="entry name" value="Glyco_hydro_3_C_sf"/>
</dbReference>
<comment type="similarity">
    <text evidence="1">Belongs to the glycosyl hydrolase 3 family.</text>
</comment>
<dbReference type="SUPFAM" id="SSF52279">
    <property type="entry name" value="Beta-D-glucan exohydrolase, C-terminal domain"/>
    <property type="match status" value="1"/>
</dbReference>
<dbReference type="GO" id="GO:0005975">
    <property type="term" value="P:carbohydrate metabolic process"/>
    <property type="evidence" value="ECO:0007669"/>
    <property type="project" value="InterPro"/>
</dbReference>
<keyword evidence="2 5" id="KW-0378">Hydrolase</keyword>
<evidence type="ECO:0000313" key="6">
    <source>
        <dbReference type="Proteomes" id="UP000095455"/>
    </source>
</evidence>
<dbReference type="AlphaFoldDB" id="A0A8D9LB27"/>
<dbReference type="Gene3D" id="2.60.40.10">
    <property type="entry name" value="Immunoglobulins"/>
    <property type="match status" value="1"/>
</dbReference>
<dbReference type="InterPro" id="IPR017853">
    <property type="entry name" value="GH"/>
</dbReference>
<dbReference type="EMBL" id="CYYK01000009">
    <property type="protein sequence ID" value="CUO63021.1"/>
    <property type="molecule type" value="Genomic_DNA"/>
</dbReference>
<dbReference type="InterPro" id="IPR002772">
    <property type="entry name" value="Glyco_hydro_3_C"/>
</dbReference>
<dbReference type="PANTHER" id="PTHR42715:SF10">
    <property type="entry name" value="BETA-GLUCOSIDASE"/>
    <property type="match status" value="1"/>
</dbReference>
<keyword evidence="3" id="KW-0732">Signal</keyword>
<dbReference type="Gene3D" id="3.20.20.300">
    <property type="entry name" value="Glycoside hydrolase, family 3, N-terminal domain"/>
    <property type="match status" value="1"/>
</dbReference>
<dbReference type="InterPro" id="IPR050288">
    <property type="entry name" value="Cellulose_deg_GH3"/>
</dbReference>
<protein>
    <submittedName>
        <fullName evidence="5">Thermostable beta-glucosidase B</fullName>
        <ecNumber evidence="5">3.2.1.21</ecNumber>
    </submittedName>
</protein>
<evidence type="ECO:0000256" key="1">
    <source>
        <dbReference type="ARBA" id="ARBA00005336"/>
    </source>
</evidence>
<dbReference type="InterPro" id="IPR013783">
    <property type="entry name" value="Ig-like_fold"/>
</dbReference>
<dbReference type="GO" id="GO:0008422">
    <property type="term" value="F:beta-glucosidase activity"/>
    <property type="evidence" value="ECO:0007669"/>
    <property type="project" value="UniProtKB-EC"/>
</dbReference>
<dbReference type="EC" id="3.2.1.21" evidence="5"/>